<dbReference type="RefSeq" id="WP_345330399.1">
    <property type="nucleotide sequence ID" value="NZ_BAABJI010000002.1"/>
</dbReference>
<evidence type="ECO:0000313" key="3">
    <source>
        <dbReference type="EMBL" id="GAA4912659.1"/>
    </source>
</evidence>
<proteinExistence type="predicted"/>
<dbReference type="PROSITE" id="PS51257">
    <property type="entry name" value="PROKAR_LIPOPROTEIN"/>
    <property type="match status" value="1"/>
</dbReference>
<evidence type="ECO:0008006" key="5">
    <source>
        <dbReference type="Google" id="ProtNLM"/>
    </source>
</evidence>
<organism evidence="3 4">
    <name type="scientific">Mucilaginibacter defluvii</name>
    <dbReference type="NCBI Taxonomy" id="1196019"/>
    <lineage>
        <taxon>Bacteria</taxon>
        <taxon>Pseudomonadati</taxon>
        <taxon>Bacteroidota</taxon>
        <taxon>Sphingobacteriia</taxon>
        <taxon>Sphingobacteriales</taxon>
        <taxon>Sphingobacteriaceae</taxon>
        <taxon>Mucilaginibacter</taxon>
    </lineage>
</organism>
<accession>A0ABP9FQ67</accession>
<feature type="region of interest" description="Disordered" evidence="1">
    <location>
        <begin position="22"/>
        <end position="74"/>
    </location>
</feature>
<sequence>MKKYFLITVLCAGVALASCGGSEKDNNDADTNQIDTANGGAGPGNDTTMNGGAGTDTLFNSSPAKDTGDNEANH</sequence>
<feature type="chain" id="PRO_5047162564" description="Lipoprotein" evidence="2">
    <location>
        <begin position="18"/>
        <end position="74"/>
    </location>
</feature>
<keyword evidence="2" id="KW-0732">Signal</keyword>
<gene>
    <name evidence="3" type="ORF">GCM10023313_14760</name>
</gene>
<dbReference type="EMBL" id="BAABJI010000002">
    <property type="protein sequence ID" value="GAA4912659.1"/>
    <property type="molecule type" value="Genomic_DNA"/>
</dbReference>
<name>A0ABP9FQ67_9SPHI</name>
<protein>
    <recommendedName>
        <fullName evidence="5">Lipoprotein</fullName>
    </recommendedName>
</protein>
<comment type="caution">
    <text evidence="3">The sequence shown here is derived from an EMBL/GenBank/DDBJ whole genome shotgun (WGS) entry which is preliminary data.</text>
</comment>
<keyword evidence="4" id="KW-1185">Reference proteome</keyword>
<evidence type="ECO:0000256" key="1">
    <source>
        <dbReference type="SAM" id="MobiDB-lite"/>
    </source>
</evidence>
<evidence type="ECO:0000256" key="2">
    <source>
        <dbReference type="SAM" id="SignalP"/>
    </source>
</evidence>
<evidence type="ECO:0000313" key="4">
    <source>
        <dbReference type="Proteomes" id="UP001501436"/>
    </source>
</evidence>
<dbReference type="Proteomes" id="UP001501436">
    <property type="component" value="Unassembled WGS sequence"/>
</dbReference>
<feature type="signal peptide" evidence="2">
    <location>
        <begin position="1"/>
        <end position="17"/>
    </location>
</feature>
<reference evidence="4" key="1">
    <citation type="journal article" date="2019" name="Int. J. Syst. Evol. Microbiol.">
        <title>The Global Catalogue of Microorganisms (GCM) 10K type strain sequencing project: providing services to taxonomists for standard genome sequencing and annotation.</title>
        <authorList>
            <consortium name="The Broad Institute Genomics Platform"/>
            <consortium name="The Broad Institute Genome Sequencing Center for Infectious Disease"/>
            <person name="Wu L."/>
            <person name="Ma J."/>
        </authorList>
    </citation>
    <scope>NUCLEOTIDE SEQUENCE [LARGE SCALE GENOMIC DNA]</scope>
    <source>
        <strain evidence="4">JCM 18283</strain>
    </source>
</reference>